<dbReference type="OrthoDB" id="1454081at2"/>
<accession>A0A1A7QYW6</accession>
<name>A0A1A7QYW6_9FLAO</name>
<reference evidence="2 3" key="1">
    <citation type="submission" date="2018-06" db="EMBL/GenBank/DDBJ databases">
        <title>Genomic Encyclopedia of Archaeal and Bacterial Type Strains, Phase II (KMG-II): from individual species to whole genera.</title>
        <authorList>
            <person name="Goeker M."/>
        </authorList>
    </citation>
    <scope>NUCLEOTIDE SEQUENCE [LARGE SCALE GENOMIC DNA]</scope>
    <source>
        <strain evidence="2 3">DSM 12408</strain>
    </source>
</reference>
<dbReference type="InterPro" id="IPR045391">
    <property type="entry name" value="DUF6520"/>
</dbReference>
<comment type="caution">
    <text evidence="2">The sequence shown here is derived from an EMBL/GenBank/DDBJ whole genome shotgun (WGS) entry which is preliminary data.</text>
</comment>
<organism evidence="2 3">
    <name type="scientific">Gelidibacter algens</name>
    <dbReference type="NCBI Taxonomy" id="49280"/>
    <lineage>
        <taxon>Bacteria</taxon>
        <taxon>Pseudomonadati</taxon>
        <taxon>Bacteroidota</taxon>
        <taxon>Flavobacteriia</taxon>
        <taxon>Flavobacteriales</taxon>
        <taxon>Flavobacteriaceae</taxon>
        <taxon>Gelidibacter</taxon>
    </lineage>
</organism>
<evidence type="ECO:0000313" key="2">
    <source>
        <dbReference type="EMBL" id="RAJ19206.1"/>
    </source>
</evidence>
<feature type="chain" id="PRO_5030025425" evidence="1">
    <location>
        <begin position="23"/>
        <end position="86"/>
    </location>
</feature>
<keyword evidence="1" id="KW-0732">Signal</keyword>
<dbReference type="AlphaFoldDB" id="A0A1A7QYW6"/>
<evidence type="ECO:0000313" key="3">
    <source>
        <dbReference type="Proteomes" id="UP000248987"/>
    </source>
</evidence>
<protein>
    <submittedName>
        <fullName evidence="2">Uncharacterized protein</fullName>
    </submittedName>
</protein>
<feature type="signal peptide" evidence="1">
    <location>
        <begin position="1"/>
        <end position="22"/>
    </location>
</feature>
<proteinExistence type="predicted"/>
<sequence>MKTKMIKMGLPGMAFLIAIALAFVTDSKASEKEALITGYIFQNGHCVQAPKDCNQIGALTCSYLGFQVYQNKISDTSCSVPMTHRP</sequence>
<dbReference type="RefSeq" id="WP_066436867.1">
    <property type="nucleotide sequence ID" value="NZ_LZRN01000038.1"/>
</dbReference>
<dbReference type="Proteomes" id="UP000248987">
    <property type="component" value="Unassembled WGS sequence"/>
</dbReference>
<gene>
    <name evidence="2" type="ORF">LX77_03565</name>
</gene>
<dbReference type="Pfam" id="PF20130">
    <property type="entry name" value="DUF6520"/>
    <property type="match status" value="1"/>
</dbReference>
<keyword evidence="3" id="KW-1185">Reference proteome</keyword>
<evidence type="ECO:0000256" key="1">
    <source>
        <dbReference type="SAM" id="SignalP"/>
    </source>
</evidence>
<dbReference type="EMBL" id="QLLQ01000022">
    <property type="protein sequence ID" value="RAJ19206.1"/>
    <property type="molecule type" value="Genomic_DNA"/>
</dbReference>